<dbReference type="EC" id="6.3.5.5" evidence="4"/>
<evidence type="ECO:0000256" key="5">
    <source>
        <dbReference type="ARBA" id="ARBA00022571"/>
    </source>
</evidence>
<keyword evidence="11 21" id="KW-0067">ATP-binding</keyword>
<dbReference type="PANTHER" id="PTHR11405:SF53">
    <property type="entry name" value="CARBAMOYL-PHOSPHATE SYNTHASE [AMMONIA], MITOCHONDRIAL"/>
    <property type="match status" value="1"/>
</dbReference>
<dbReference type="Pfam" id="PF02786">
    <property type="entry name" value="CPSase_L_D2"/>
    <property type="match status" value="2"/>
</dbReference>
<dbReference type="UniPathway" id="UPA00070">
    <property type="reaction ID" value="UER00115"/>
</dbReference>
<dbReference type="InterPro" id="IPR005480">
    <property type="entry name" value="CPSase_lsu_oligo"/>
</dbReference>
<evidence type="ECO:0000256" key="10">
    <source>
        <dbReference type="ARBA" id="ARBA00022741"/>
    </source>
</evidence>
<dbReference type="GO" id="GO:0006526">
    <property type="term" value="P:L-arginine biosynthetic process"/>
    <property type="evidence" value="ECO:0007669"/>
    <property type="project" value="UniProtKB-KW"/>
</dbReference>
<dbReference type="FunFam" id="3.40.50.20:FF:000001">
    <property type="entry name" value="Carbamoyl-phosphate synthase large chain"/>
    <property type="match status" value="1"/>
</dbReference>
<dbReference type="PROSITE" id="PS51855">
    <property type="entry name" value="MGS"/>
    <property type="match status" value="1"/>
</dbReference>
<keyword evidence="26" id="KW-1185">Reference proteome</keyword>
<keyword evidence="8" id="KW-0479">Metal-binding</keyword>
<dbReference type="FunFam" id="3.30.470.20:FF:000013">
    <property type="entry name" value="Carbamoyl-phosphate synthase large chain"/>
    <property type="match status" value="1"/>
</dbReference>
<evidence type="ECO:0000259" key="24">
    <source>
        <dbReference type="PROSITE" id="PS51855"/>
    </source>
</evidence>
<comment type="similarity">
    <text evidence="3">Belongs to the CarB family.</text>
</comment>
<dbReference type="GO" id="GO:0005737">
    <property type="term" value="C:cytoplasm"/>
    <property type="evidence" value="ECO:0000318"/>
    <property type="project" value="GO_Central"/>
</dbReference>
<evidence type="ECO:0000256" key="6">
    <source>
        <dbReference type="ARBA" id="ARBA00022598"/>
    </source>
</evidence>
<dbReference type="SMART" id="SM01096">
    <property type="entry name" value="CPSase_L_D3"/>
    <property type="match status" value="1"/>
</dbReference>
<dbReference type="PROSITE" id="PS00866">
    <property type="entry name" value="CPSASE_1"/>
    <property type="match status" value="2"/>
</dbReference>
<keyword evidence="7" id="KW-0028">Amino-acid biosynthesis</keyword>
<dbReference type="NCBIfam" id="NF003671">
    <property type="entry name" value="PRK05294.1"/>
    <property type="match status" value="1"/>
</dbReference>
<evidence type="ECO:0000256" key="15">
    <source>
        <dbReference type="ARBA" id="ARBA00044063"/>
    </source>
</evidence>
<dbReference type="HAMAP" id="MF_01210_A">
    <property type="entry name" value="CPSase_L_chain_A"/>
    <property type="match status" value="1"/>
</dbReference>
<dbReference type="SUPFAM" id="SSF52440">
    <property type="entry name" value="PreATP-grasp domain"/>
    <property type="match status" value="2"/>
</dbReference>
<dbReference type="OrthoDB" id="434at2759"/>
<dbReference type="GO" id="GO:0004088">
    <property type="term" value="F:carbamoyl-phosphate synthase (glutamine-hydrolyzing) activity"/>
    <property type="evidence" value="ECO:0007669"/>
    <property type="project" value="UniProtKB-EC"/>
</dbReference>
<dbReference type="InterPro" id="IPR006275">
    <property type="entry name" value="CPSase_lsu"/>
</dbReference>
<reference evidence="25 26" key="1">
    <citation type="journal article" date="2014" name="Nat. Commun.">
        <title>Klebsormidium flaccidum genome reveals primary factors for plant terrestrial adaptation.</title>
        <authorList>
            <person name="Hori K."/>
            <person name="Maruyama F."/>
            <person name="Fujisawa T."/>
            <person name="Togashi T."/>
            <person name="Yamamoto N."/>
            <person name="Seo M."/>
            <person name="Sato S."/>
            <person name="Yamada T."/>
            <person name="Mori H."/>
            <person name="Tajima N."/>
            <person name="Moriyama T."/>
            <person name="Ikeuchi M."/>
            <person name="Watanabe M."/>
            <person name="Wada H."/>
            <person name="Kobayashi K."/>
            <person name="Saito M."/>
            <person name="Masuda T."/>
            <person name="Sasaki-Sekimoto Y."/>
            <person name="Mashiguchi K."/>
            <person name="Awai K."/>
            <person name="Shimojima M."/>
            <person name="Masuda S."/>
            <person name="Iwai M."/>
            <person name="Nobusawa T."/>
            <person name="Narise T."/>
            <person name="Kondo S."/>
            <person name="Saito H."/>
            <person name="Sato R."/>
            <person name="Murakawa M."/>
            <person name="Ihara Y."/>
            <person name="Oshima-Yamada Y."/>
            <person name="Ohtaka K."/>
            <person name="Satoh M."/>
            <person name="Sonobe K."/>
            <person name="Ishii M."/>
            <person name="Ohtani R."/>
            <person name="Kanamori-Sato M."/>
            <person name="Honoki R."/>
            <person name="Miyazaki D."/>
            <person name="Mochizuki H."/>
            <person name="Umetsu J."/>
            <person name="Higashi K."/>
            <person name="Shibata D."/>
            <person name="Kamiya Y."/>
            <person name="Sato N."/>
            <person name="Nakamura Y."/>
            <person name="Tabata S."/>
            <person name="Ida S."/>
            <person name="Kurokawa K."/>
            <person name="Ohta H."/>
        </authorList>
    </citation>
    <scope>NUCLEOTIDE SEQUENCE [LARGE SCALE GENOMIC DNA]</scope>
    <source>
        <strain evidence="25 26">NIES-2285</strain>
    </source>
</reference>
<comment type="pathway">
    <text evidence="2">Amino-acid biosynthesis; L-arginine biosynthesis; carbamoyl phosphate from bicarbonate: step 1/1.</text>
</comment>
<comment type="catalytic activity">
    <reaction evidence="19">
        <text>hydrogencarbonate + NH4(+) + 2 ATP = carbamoyl phosphate + 2 ADP + phosphate + 2 H(+)</text>
        <dbReference type="Rhea" id="RHEA:18029"/>
        <dbReference type="ChEBI" id="CHEBI:15378"/>
        <dbReference type="ChEBI" id="CHEBI:17544"/>
        <dbReference type="ChEBI" id="CHEBI:28938"/>
        <dbReference type="ChEBI" id="CHEBI:30616"/>
        <dbReference type="ChEBI" id="CHEBI:43474"/>
        <dbReference type="ChEBI" id="CHEBI:58228"/>
        <dbReference type="ChEBI" id="CHEBI:456216"/>
        <dbReference type="EC" id="6.3.4.16"/>
    </reaction>
</comment>
<evidence type="ECO:0000256" key="21">
    <source>
        <dbReference type="PROSITE-ProRule" id="PRU00409"/>
    </source>
</evidence>
<gene>
    <name evidence="25" type="ORF">KFL_007220070</name>
</gene>
<dbReference type="OMA" id="FPFNKFP"/>
<dbReference type="FunFam" id="3.40.50.20:FF:000003">
    <property type="entry name" value="Carbamoyl-phosphate synthase large chain"/>
    <property type="match status" value="1"/>
</dbReference>
<dbReference type="SUPFAM" id="SSF48108">
    <property type="entry name" value="Carbamoyl phosphate synthetase, large subunit connection domain"/>
    <property type="match status" value="1"/>
</dbReference>
<dbReference type="FunFam" id="1.10.1030.10:FF:000002">
    <property type="entry name" value="Carbamoyl-phosphate synthase large chain"/>
    <property type="match status" value="1"/>
</dbReference>
<evidence type="ECO:0000256" key="1">
    <source>
        <dbReference type="ARBA" id="ARBA00001936"/>
    </source>
</evidence>
<evidence type="ECO:0000259" key="23">
    <source>
        <dbReference type="PROSITE" id="PS50975"/>
    </source>
</evidence>
<dbReference type="STRING" id="105231.A0A1Y1ISC5"/>
<keyword evidence="13" id="KW-0665">Pyrimidine biosynthesis</keyword>
<evidence type="ECO:0000256" key="13">
    <source>
        <dbReference type="ARBA" id="ARBA00022975"/>
    </source>
</evidence>
<evidence type="ECO:0000313" key="25">
    <source>
        <dbReference type="EMBL" id="GAQ91068.1"/>
    </source>
</evidence>
<dbReference type="Pfam" id="PF02787">
    <property type="entry name" value="CPSase_L_D3"/>
    <property type="match status" value="1"/>
</dbReference>
<dbReference type="NCBIfam" id="NF009455">
    <property type="entry name" value="PRK12815.1"/>
    <property type="match status" value="1"/>
</dbReference>
<dbReference type="PRINTS" id="PR00098">
    <property type="entry name" value="CPSASE"/>
</dbReference>
<feature type="domain" description="ATP-grasp" evidence="23">
    <location>
        <begin position="241"/>
        <end position="437"/>
    </location>
</feature>
<evidence type="ECO:0000256" key="18">
    <source>
        <dbReference type="ARBA" id="ARBA00044334"/>
    </source>
</evidence>
<feature type="domain" description="MGS-like" evidence="24">
    <location>
        <begin position="1059"/>
        <end position="1201"/>
    </location>
</feature>
<keyword evidence="5" id="KW-0055">Arginine biosynthesis</keyword>
<dbReference type="InterPro" id="IPR005483">
    <property type="entry name" value="CPSase_dom"/>
</dbReference>
<organism evidence="25 26">
    <name type="scientific">Klebsormidium nitens</name>
    <name type="common">Green alga</name>
    <name type="synonym">Ulothrix nitens</name>
    <dbReference type="NCBI Taxonomy" id="105231"/>
    <lineage>
        <taxon>Eukaryota</taxon>
        <taxon>Viridiplantae</taxon>
        <taxon>Streptophyta</taxon>
        <taxon>Klebsormidiophyceae</taxon>
        <taxon>Klebsormidiales</taxon>
        <taxon>Klebsormidiaceae</taxon>
        <taxon>Klebsormidium</taxon>
    </lineage>
</organism>
<dbReference type="Gene3D" id="3.30.470.20">
    <property type="entry name" value="ATP-grasp fold, B domain"/>
    <property type="match status" value="2"/>
</dbReference>
<dbReference type="PANTHER" id="PTHR11405">
    <property type="entry name" value="CARBAMOYLTRANSFERASE FAMILY MEMBER"/>
    <property type="match status" value="1"/>
</dbReference>
<accession>A0A1Y1ISC5</accession>
<dbReference type="InterPro" id="IPR058047">
    <property type="entry name" value="CPSase_preATP-grasp"/>
</dbReference>
<evidence type="ECO:0000256" key="2">
    <source>
        <dbReference type="ARBA" id="ARBA00005077"/>
    </source>
</evidence>
<evidence type="ECO:0000256" key="8">
    <source>
        <dbReference type="ARBA" id="ARBA00022723"/>
    </source>
</evidence>
<evidence type="ECO:0000256" key="3">
    <source>
        <dbReference type="ARBA" id="ARBA00009799"/>
    </source>
</evidence>
<sequence length="1203" mass="128872">MATAAALARTGCGGAGCLRSNWTRGKGSADGSAAPGRLGSISSPIGGEGSPAWRQACKDVAPKRPQGVPMPAGCRATAGAAVRAEHTSAADGNGAAPFTAWDSPTLSKVSKRTDLKKIMILGAGPIVIGQACEFDYSGTQACKALKQEGYQVVLLNSNPATIMTDPGTADRTYVAPMTPELATKIIEQERPDALLPTMGGQTALNLAVSLSESGVLEKYGVELIGAKLPAIQKAEDRDLFKKAMEKIGVKSAPSGVATTMDEAWQIAGQIGDFPLIIRPAFTLGGSGGGIAYNKDEFETICKSGLAASSNSQILVEKSLLGWKEYELEVMRDLADNVVIICSIENIDPMGVHTGDSITVAPAQTLTDREYQRLRDYSVAIIREIGVECGGSNVQFSVNPEDGEVVVIEMNPRVSRSSALASKATGFPIAKMAAKLAVGYTLDRIPNDITLKTPASFEPSIDYVVTKIPRFAFEKFPGSEPILTTQMKSVGEAMAIGRTFEESFQKALRSLETGHAGFGCGPVKELGWDWERLKRAMRVPNPERMAAIYAALRKGMPLAEVQQLTMMDPWFLHKLESLVGIEKWMGTRALPDLTKADLLAIKRRGFSDKQIAYAVKASEEAVREARLGLGVVPAYKRVDTCAAEFEAFTPYQYSSYDAECESEPTAAKKVLILGGGPNRIGQGIEFDYCCCHASFSLQDAGYETIMMNSNPETVSTDYDTSNRLYFEPLTVEDVINIITLERPDGIIVQFGGQTPLKLALPIQRFLEKAQLPAASGEGLVRIWGTPPDAIDAAEDRERFEVMLRELGIEQPPGGIAESEEAALAIAARVGYPVVVRPSYVLGGRAMEIVYDDARLGSYLETAVEVDPERPVLVDKYLQDATELDVDALADGQGGVVIGGIMEHIEQAGVHSGDSACSLPTQTIGPEQLATVREWTRALALKLGVCGLMNIQYAVMPEGQVYIIEANPRASRTVPFVSKAIGHPLAKYASLVMSGRSLADIGFTEEVLPAHVSVKEAVLPFDKFPGADTLLGPEMRSTGEVMGIDDNFAMAFAKAQLAANQRLPLKGAIFVSMNDALKERSVPVVRGFADLGFSIYATGGTAATLRAAGIPVNTVLKLHEGRPHIGDMITNGQIALMFITSTTGDALDAKDGRALRRTALAYRVPIVTTIQAGSANLRAIKGMIDSPIKMRALQDYFQVPETAKV</sequence>
<dbReference type="FunFam" id="3.30.470.20:FF:000007">
    <property type="entry name" value="Carbamoyl-phosphate synthase large chain"/>
    <property type="match status" value="1"/>
</dbReference>
<evidence type="ECO:0000256" key="22">
    <source>
        <dbReference type="SAM" id="MobiDB-lite"/>
    </source>
</evidence>
<keyword evidence="14" id="KW-0464">Manganese</keyword>
<dbReference type="GO" id="GO:0006541">
    <property type="term" value="P:glutamine metabolic process"/>
    <property type="evidence" value="ECO:0000318"/>
    <property type="project" value="GO_Central"/>
</dbReference>
<dbReference type="SUPFAM" id="SSF56059">
    <property type="entry name" value="Glutathione synthetase ATP-binding domain-like"/>
    <property type="match status" value="2"/>
</dbReference>
<dbReference type="InterPro" id="IPR036897">
    <property type="entry name" value="CarbamoylP_synth_lsu_oligo_sf"/>
</dbReference>
<dbReference type="Proteomes" id="UP000054558">
    <property type="component" value="Unassembled WGS sequence"/>
</dbReference>
<dbReference type="EC" id="6.3.4.16" evidence="15"/>
<keyword evidence="6" id="KW-0436">Ligase</keyword>
<proteinExistence type="inferred from homology"/>
<dbReference type="InterPro" id="IPR033937">
    <property type="entry name" value="MGS_CPS_CarB"/>
</dbReference>
<dbReference type="Pfam" id="PF02142">
    <property type="entry name" value="MGS"/>
    <property type="match status" value="1"/>
</dbReference>
<dbReference type="Pfam" id="PF25596">
    <property type="entry name" value="CPSase_L_D1"/>
    <property type="match status" value="2"/>
</dbReference>
<dbReference type="InterPro" id="IPR011761">
    <property type="entry name" value="ATP-grasp"/>
</dbReference>
<dbReference type="Gene3D" id="1.10.1030.10">
    <property type="entry name" value="Carbamoyl-phosphate synthetase, large subunit oligomerisation domain"/>
    <property type="match status" value="1"/>
</dbReference>
<evidence type="ECO:0000256" key="11">
    <source>
        <dbReference type="ARBA" id="ARBA00022840"/>
    </source>
</evidence>
<dbReference type="AlphaFoldDB" id="A0A1Y1ISC5"/>
<evidence type="ECO:0000256" key="19">
    <source>
        <dbReference type="ARBA" id="ARBA00047359"/>
    </source>
</evidence>
<dbReference type="PROSITE" id="PS00867">
    <property type="entry name" value="CPSASE_2"/>
    <property type="match status" value="2"/>
</dbReference>
<name>A0A1Y1ISC5_KLENI</name>
<evidence type="ECO:0000313" key="26">
    <source>
        <dbReference type="Proteomes" id="UP000054558"/>
    </source>
</evidence>
<evidence type="ECO:0000256" key="16">
    <source>
        <dbReference type="ARBA" id="ARBA00044249"/>
    </source>
</evidence>
<evidence type="ECO:0000256" key="12">
    <source>
        <dbReference type="ARBA" id="ARBA00022842"/>
    </source>
</evidence>
<keyword evidence="9" id="KW-0677">Repeat</keyword>
<dbReference type="FunFam" id="3.30.1490.20:FF:000001">
    <property type="entry name" value="Carbamoyl-phosphate synthase large chain"/>
    <property type="match status" value="1"/>
</dbReference>
<dbReference type="HAMAP" id="MF_01210_B">
    <property type="entry name" value="CPSase_L_chain_B"/>
    <property type="match status" value="1"/>
</dbReference>
<keyword evidence="12" id="KW-0460">Magnesium</keyword>
<dbReference type="SMART" id="SM00851">
    <property type="entry name" value="MGS"/>
    <property type="match status" value="1"/>
</dbReference>
<dbReference type="InterPro" id="IPR011607">
    <property type="entry name" value="MGS-like_dom"/>
</dbReference>
<dbReference type="InterPro" id="IPR016185">
    <property type="entry name" value="PreATP-grasp_dom_sf"/>
</dbReference>
<dbReference type="EMBL" id="DF237671">
    <property type="protein sequence ID" value="GAQ91068.1"/>
    <property type="molecule type" value="Genomic_DNA"/>
</dbReference>
<dbReference type="GO" id="GO:0005524">
    <property type="term" value="F:ATP binding"/>
    <property type="evidence" value="ECO:0007669"/>
    <property type="project" value="UniProtKB-UniRule"/>
</dbReference>
<dbReference type="GO" id="GO:0044205">
    <property type="term" value="P:'de novo' UMP biosynthetic process"/>
    <property type="evidence" value="ECO:0007669"/>
    <property type="project" value="UniProtKB-UniPathway"/>
</dbReference>
<comment type="cofactor">
    <cofactor evidence="1">
        <name>Mn(2+)</name>
        <dbReference type="ChEBI" id="CHEBI:29035"/>
    </cofactor>
</comment>
<dbReference type="NCBIfam" id="TIGR01369">
    <property type="entry name" value="CPSaseII_lrg"/>
    <property type="match status" value="1"/>
</dbReference>
<keyword evidence="10 21" id="KW-0547">Nucleotide-binding</keyword>
<dbReference type="GO" id="GO:0046872">
    <property type="term" value="F:metal ion binding"/>
    <property type="evidence" value="ECO:0007669"/>
    <property type="project" value="UniProtKB-KW"/>
</dbReference>
<feature type="domain" description="ATP-grasp" evidence="23">
    <location>
        <begin position="799"/>
        <end position="992"/>
    </location>
</feature>
<dbReference type="InterPro" id="IPR036914">
    <property type="entry name" value="MGS-like_dom_sf"/>
</dbReference>
<dbReference type="PROSITE" id="PS50975">
    <property type="entry name" value="ATP_GRASP"/>
    <property type="match status" value="2"/>
</dbReference>
<protein>
    <recommendedName>
        <fullName evidence="20">Carbamoyl phosphate synthase arginine-specific large chain, chloroplastic</fullName>
        <ecNumber evidence="15">6.3.4.16</ecNumber>
        <ecNumber evidence="4">6.3.5.5</ecNumber>
    </recommendedName>
    <alternativeName>
        <fullName evidence="17">Ammonium-dependent carbamoyl phosphate synthetase</fullName>
    </alternativeName>
    <alternativeName>
        <fullName evidence="16">Arginine-specific carbamoyl phosphate synthetase, ammonia chain</fullName>
    </alternativeName>
    <alternativeName>
        <fullName evidence="18">Glutamine-dependent carbamoyl phosphate synthetase</fullName>
    </alternativeName>
</protein>
<dbReference type="Gene3D" id="3.40.50.20">
    <property type="match status" value="2"/>
</dbReference>
<evidence type="ECO:0000256" key="14">
    <source>
        <dbReference type="ARBA" id="ARBA00023211"/>
    </source>
</evidence>
<dbReference type="InterPro" id="IPR005479">
    <property type="entry name" value="CPAse_ATP-bd"/>
</dbReference>
<feature type="region of interest" description="Disordered" evidence="22">
    <location>
        <begin position="25"/>
        <end position="51"/>
    </location>
</feature>
<evidence type="ECO:0000256" key="17">
    <source>
        <dbReference type="ARBA" id="ARBA00044318"/>
    </source>
</evidence>
<evidence type="ECO:0000256" key="9">
    <source>
        <dbReference type="ARBA" id="ARBA00022737"/>
    </source>
</evidence>
<evidence type="ECO:0000256" key="20">
    <source>
        <dbReference type="ARBA" id="ARBA00074190"/>
    </source>
</evidence>
<evidence type="ECO:0000256" key="4">
    <source>
        <dbReference type="ARBA" id="ARBA00012738"/>
    </source>
</evidence>
<dbReference type="GO" id="GO:0004087">
    <property type="term" value="F:carbamoyl-phosphate synthase (ammonia) activity"/>
    <property type="evidence" value="ECO:0000318"/>
    <property type="project" value="GO_Central"/>
</dbReference>
<dbReference type="Gene3D" id="3.40.50.1380">
    <property type="entry name" value="Methylglyoxal synthase-like domain"/>
    <property type="match status" value="1"/>
</dbReference>
<evidence type="ECO:0000256" key="7">
    <source>
        <dbReference type="ARBA" id="ARBA00022605"/>
    </source>
</evidence>
<dbReference type="CDD" id="cd01424">
    <property type="entry name" value="MGS_CPS_II"/>
    <property type="match status" value="1"/>
</dbReference>
<dbReference type="SUPFAM" id="SSF52335">
    <property type="entry name" value="Methylglyoxal synthase-like"/>
    <property type="match status" value="1"/>
</dbReference>